<sequence length="97" mass="10938">MTSERRSHFVRARPVYRRGWKVRGFYAVADWAIADVIAIAKGEFVSNSRLSCLRSNAWLHGWHLRLIVDPDDARAPSNVVHLRVTNSANPIGAAVWA</sequence>
<comment type="caution">
    <text evidence="1">The sequence shown here is derived from an EMBL/GenBank/DDBJ whole genome shotgun (WGS) entry which is preliminary data.</text>
</comment>
<evidence type="ECO:0000313" key="1">
    <source>
        <dbReference type="EMBL" id="MDT9598521.1"/>
    </source>
</evidence>
<organism evidence="1 2">
    <name type="scientific">Sphingosinicella rhizophila</name>
    <dbReference type="NCBI Taxonomy" id="3050082"/>
    <lineage>
        <taxon>Bacteria</taxon>
        <taxon>Pseudomonadati</taxon>
        <taxon>Pseudomonadota</taxon>
        <taxon>Alphaproteobacteria</taxon>
        <taxon>Sphingomonadales</taxon>
        <taxon>Sphingosinicellaceae</taxon>
        <taxon>Sphingosinicella</taxon>
    </lineage>
</organism>
<dbReference type="Proteomes" id="UP001259572">
    <property type="component" value="Unassembled WGS sequence"/>
</dbReference>
<dbReference type="EMBL" id="JAVUPU010000003">
    <property type="protein sequence ID" value="MDT9598521.1"/>
    <property type="molecule type" value="Genomic_DNA"/>
</dbReference>
<reference evidence="1 2" key="1">
    <citation type="submission" date="2023-05" db="EMBL/GenBank/DDBJ databases">
        <authorList>
            <person name="Guo Y."/>
        </authorList>
    </citation>
    <scope>NUCLEOTIDE SEQUENCE [LARGE SCALE GENOMIC DNA]</scope>
    <source>
        <strain evidence="1 2">GR2756</strain>
    </source>
</reference>
<gene>
    <name evidence="1" type="ORF">RQX22_06110</name>
</gene>
<keyword evidence="2" id="KW-1185">Reference proteome</keyword>
<proteinExistence type="predicted"/>
<accession>A0ABU3Q534</accession>
<name>A0ABU3Q534_9SPHN</name>
<evidence type="ECO:0000313" key="2">
    <source>
        <dbReference type="Proteomes" id="UP001259572"/>
    </source>
</evidence>
<dbReference type="RefSeq" id="WP_315724662.1">
    <property type="nucleotide sequence ID" value="NZ_JAVUPU010000003.1"/>
</dbReference>
<protein>
    <submittedName>
        <fullName evidence="1">Uncharacterized protein</fullName>
    </submittedName>
</protein>